<evidence type="ECO:0000313" key="2">
    <source>
        <dbReference type="Proteomes" id="UP000694044"/>
    </source>
</evidence>
<proteinExistence type="predicted"/>
<comment type="caution">
    <text evidence="1">The sequence shown here is derived from an EMBL/GenBank/DDBJ whole genome shotgun (WGS) entry which is preliminary data.</text>
</comment>
<organism evidence="1 2">
    <name type="scientific">Phytophthora pseudosyringae</name>
    <dbReference type="NCBI Taxonomy" id="221518"/>
    <lineage>
        <taxon>Eukaryota</taxon>
        <taxon>Sar</taxon>
        <taxon>Stramenopiles</taxon>
        <taxon>Oomycota</taxon>
        <taxon>Peronosporomycetes</taxon>
        <taxon>Peronosporales</taxon>
        <taxon>Peronosporaceae</taxon>
        <taxon>Phytophthora</taxon>
    </lineage>
</organism>
<reference evidence="1" key="1">
    <citation type="submission" date="2021-02" db="EMBL/GenBank/DDBJ databases">
        <authorList>
            <person name="Palmer J.M."/>
        </authorList>
    </citation>
    <scope>NUCLEOTIDE SEQUENCE</scope>
    <source>
        <strain evidence="1">SCRP734</strain>
    </source>
</reference>
<keyword evidence="2" id="KW-1185">Reference proteome</keyword>
<dbReference type="Proteomes" id="UP000694044">
    <property type="component" value="Unassembled WGS sequence"/>
</dbReference>
<gene>
    <name evidence="1" type="ORF">PHYPSEUDO_002957</name>
</gene>
<name>A0A8T1VRU1_9STRA</name>
<dbReference type="AlphaFoldDB" id="A0A8T1VRU1"/>
<accession>A0A8T1VRU1</accession>
<sequence length="80" mass="9475">MDDQQQQELLARVEATKRTWLREQRRWRRDGDDQKTEVALAVEAAIMKHRVSPQRIAQAWTVKRSSLLYESLHVCTARID</sequence>
<evidence type="ECO:0000313" key="1">
    <source>
        <dbReference type="EMBL" id="KAG7384102.1"/>
    </source>
</evidence>
<dbReference type="EMBL" id="JAGDFM010000156">
    <property type="protein sequence ID" value="KAG7384102.1"/>
    <property type="molecule type" value="Genomic_DNA"/>
</dbReference>
<protein>
    <submittedName>
        <fullName evidence="1">Uncharacterized protein</fullName>
    </submittedName>
</protein>